<keyword evidence="1" id="KW-1133">Transmembrane helix</keyword>
<name>A0A6P8K4N7_DROMA</name>
<evidence type="ECO:0000313" key="6">
    <source>
        <dbReference type="RefSeq" id="XP_033159354.1"/>
    </source>
</evidence>
<keyword evidence="3" id="KW-1185">Reference proteome</keyword>
<keyword evidence="1" id="KW-0812">Transmembrane</keyword>
<proteinExistence type="predicted"/>
<dbReference type="AlphaFoldDB" id="A0A6P8K4N7"/>
<evidence type="ECO:0000313" key="5">
    <source>
        <dbReference type="RefSeq" id="XP_033159353.1"/>
    </source>
</evidence>
<feature type="transmembrane region" description="Helical" evidence="1">
    <location>
        <begin position="222"/>
        <end position="242"/>
    </location>
</feature>
<accession>A0A6P8K4N7</accession>
<evidence type="ECO:0000259" key="2">
    <source>
        <dbReference type="Pfam" id="PF26644"/>
    </source>
</evidence>
<dbReference type="InterPro" id="IPR058250">
    <property type="entry name" value="CCC"/>
</dbReference>
<dbReference type="Proteomes" id="UP000515162">
    <property type="component" value="Chromosome 3L"/>
</dbReference>
<dbReference type="GeneID" id="117140497"/>
<evidence type="ECO:0000313" key="4">
    <source>
        <dbReference type="RefSeq" id="XP_033159352.1"/>
    </source>
</evidence>
<reference evidence="4 5" key="1">
    <citation type="submission" date="2025-04" db="UniProtKB">
        <authorList>
            <consortium name="RefSeq"/>
        </authorList>
    </citation>
    <scope>IDENTIFICATION</scope>
    <source>
        <strain evidence="4 5">Mau12</strain>
        <tissue evidence="4 5">Whole Body</tissue>
    </source>
</reference>
<dbReference type="Pfam" id="PF26644">
    <property type="entry name" value="CCC"/>
    <property type="match status" value="1"/>
</dbReference>
<dbReference type="RefSeq" id="XP_033159352.1">
    <property type="nucleotide sequence ID" value="XM_033303461.1"/>
</dbReference>
<sequence length="252" mass="28874">MLHMEIIEFGRRRTMWRSLLDRLELDAEDRQCLERLQQPAERSTDKSFTPKVSLRYQPAIVPSFLSIGIAVTICLGTALAAPQSSCIMCDKEDLRPRLPPYSDSYEEYTFDHQVTQQAALESIQKFNGSRGQNNACSSIKCPPNTPKYCLGGQFINDHCWCELQHREEGLPYVPHVCFADQKVHTSSVESCFTFVQVKECCCAEIWIKKWRHISGSSRGQHVPNVLVLLLLNLLSAFSILSCRRRRRIFCQS</sequence>
<gene>
    <name evidence="4 5 6" type="primary">LOC117140497</name>
</gene>
<dbReference type="RefSeq" id="XP_033159354.1">
    <property type="nucleotide sequence ID" value="XM_033303463.1"/>
</dbReference>
<dbReference type="RefSeq" id="XP_033159353.1">
    <property type="nucleotide sequence ID" value="XM_033303462.1"/>
</dbReference>
<evidence type="ECO:0000256" key="1">
    <source>
        <dbReference type="SAM" id="Phobius"/>
    </source>
</evidence>
<protein>
    <submittedName>
        <fullName evidence="4 5">Uncharacterized protein LOC117140497</fullName>
    </submittedName>
</protein>
<keyword evidence="1" id="KW-0472">Membrane</keyword>
<evidence type="ECO:0000313" key="3">
    <source>
        <dbReference type="Proteomes" id="UP000515162"/>
    </source>
</evidence>
<feature type="domain" description="CCC" evidence="2">
    <location>
        <begin position="110"/>
        <end position="212"/>
    </location>
</feature>
<organism evidence="3 6">
    <name type="scientific">Drosophila mauritiana</name>
    <name type="common">Fruit fly</name>
    <dbReference type="NCBI Taxonomy" id="7226"/>
    <lineage>
        <taxon>Eukaryota</taxon>
        <taxon>Metazoa</taxon>
        <taxon>Ecdysozoa</taxon>
        <taxon>Arthropoda</taxon>
        <taxon>Hexapoda</taxon>
        <taxon>Insecta</taxon>
        <taxon>Pterygota</taxon>
        <taxon>Neoptera</taxon>
        <taxon>Endopterygota</taxon>
        <taxon>Diptera</taxon>
        <taxon>Brachycera</taxon>
        <taxon>Muscomorpha</taxon>
        <taxon>Ephydroidea</taxon>
        <taxon>Drosophilidae</taxon>
        <taxon>Drosophila</taxon>
        <taxon>Sophophora</taxon>
    </lineage>
</organism>